<dbReference type="InterPro" id="IPR036116">
    <property type="entry name" value="FN3_sf"/>
</dbReference>
<dbReference type="GO" id="GO:0009986">
    <property type="term" value="C:cell surface"/>
    <property type="evidence" value="ECO:0007669"/>
    <property type="project" value="TreeGrafter"/>
</dbReference>
<feature type="signal peptide" evidence="1">
    <location>
        <begin position="1"/>
        <end position="16"/>
    </location>
</feature>
<proteinExistence type="predicted"/>
<dbReference type="SUPFAM" id="SSF49265">
    <property type="entry name" value="Fibronectin type III"/>
    <property type="match status" value="1"/>
</dbReference>
<comment type="caution">
    <text evidence="4">The sequence shown here is derived from an EMBL/GenBank/DDBJ whole genome shotgun (WGS) entry which is preliminary data.</text>
</comment>
<dbReference type="Proteomes" id="UP000502823">
    <property type="component" value="Unassembled WGS sequence"/>
</dbReference>
<keyword evidence="5" id="KW-1185">Reference proteome</keyword>
<dbReference type="SMART" id="SM00060">
    <property type="entry name" value="FN3"/>
    <property type="match status" value="3"/>
</dbReference>
<evidence type="ECO:0000313" key="4">
    <source>
        <dbReference type="EMBL" id="GFG40022.1"/>
    </source>
</evidence>
<feature type="domain" description="WAP" evidence="3">
    <location>
        <begin position="55"/>
        <end position="104"/>
    </location>
</feature>
<dbReference type="PANTHER" id="PTHR14131:SF5">
    <property type="entry name" value="ANOSMIN-1"/>
    <property type="match status" value="1"/>
</dbReference>
<dbReference type="GO" id="GO:0030414">
    <property type="term" value="F:peptidase inhibitor activity"/>
    <property type="evidence" value="ECO:0007669"/>
    <property type="project" value="InterPro"/>
</dbReference>
<dbReference type="Pfam" id="PF00095">
    <property type="entry name" value="WAP"/>
    <property type="match status" value="1"/>
</dbReference>
<dbReference type="AlphaFoldDB" id="A0A6L2Q8Y6"/>
<dbReference type="PROSITE" id="PS50853">
    <property type="entry name" value="FN3"/>
    <property type="match status" value="2"/>
</dbReference>
<dbReference type="GO" id="GO:0030182">
    <property type="term" value="P:neuron differentiation"/>
    <property type="evidence" value="ECO:0007669"/>
    <property type="project" value="TreeGrafter"/>
</dbReference>
<evidence type="ECO:0000256" key="1">
    <source>
        <dbReference type="SAM" id="SignalP"/>
    </source>
</evidence>
<dbReference type="OrthoDB" id="9985779at2759"/>
<evidence type="ECO:0008006" key="6">
    <source>
        <dbReference type="Google" id="ProtNLM"/>
    </source>
</evidence>
<dbReference type="EMBL" id="BLKM01001381">
    <property type="protein sequence ID" value="GFG40022.1"/>
    <property type="molecule type" value="Genomic_DNA"/>
</dbReference>
<feature type="domain" description="Fibronectin type-III" evidence="2">
    <location>
        <begin position="115"/>
        <end position="222"/>
    </location>
</feature>
<organism evidence="4 5">
    <name type="scientific">Coptotermes formosanus</name>
    <name type="common">Formosan subterranean termite</name>
    <dbReference type="NCBI Taxonomy" id="36987"/>
    <lineage>
        <taxon>Eukaryota</taxon>
        <taxon>Metazoa</taxon>
        <taxon>Ecdysozoa</taxon>
        <taxon>Arthropoda</taxon>
        <taxon>Hexapoda</taxon>
        <taxon>Insecta</taxon>
        <taxon>Pterygota</taxon>
        <taxon>Neoptera</taxon>
        <taxon>Polyneoptera</taxon>
        <taxon>Dictyoptera</taxon>
        <taxon>Blattodea</taxon>
        <taxon>Blattoidea</taxon>
        <taxon>Termitoidae</taxon>
        <taxon>Rhinotermitidae</taxon>
        <taxon>Coptotermes</taxon>
    </lineage>
</organism>
<dbReference type="InterPro" id="IPR003961">
    <property type="entry name" value="FN3_dom"/>
</dbReference>
<dbReference type="CDD" id="cd00063">
    <property type="entry name" value="FN3"/>
    <property type="match status" value="2"/>
</dbReference>
<dbReference type="InterPro" id="IPR008197">
    <property type="entry name" value="WAP_dom"/>
</dbReference>
<keyword evidence="1" id="KW-0732">Signal</keyword>
<evidence type="ECO:0000259" key="2">
    <source>
        <dbReference type="PROSITE" id="PS50853"/>
    </source>
</evidence>
<accession>A0A6L2Q8Y6</accession>
<reference evidence="5" key="1">
    <citation type="submission" date="2020-01" db="EMBL/GenBank/DDBJ databases">
        <title>Draft genome sequence of the Termite Coptotermes fromosanus.</title>
        <authorList>
            <person name="Itakura S."/>
            <person name="Yosikawa Y."/>
            <person name="Umezawa K."/>
        </authorList>
    </citation>
    <scope>NUCLEOTIDE SEQUENCE [LARGE SCALE GENOMIC DNA]</scope>
</reference>
<dbReference type="Pfam" id="PF00041">
    <property type="entry name" value="fn3"/>
    <property type="match status" value="1"/>
</dbReference>
<dbReference type="InterPro" id="IPR036645">
    <property type="entry name" value="Elafin-like_sf"/>
</dbReference>
<feature type="domain" description="Fibronectin type-III" evidence="2">
    <location>
        <begin position="226"/>
        <end position="333"/>
    </location>
</feature>
<sequence>MTRTAVAFVLLSIVAGHKYQLEEYDSLRVTRCTAACRTVASPPKEGCVDSCLTDDYVKPGFCPNGSSLSVFDAACINACHSDSECSGTEKCCSHSCGVTCQQAQGLDAVPGLPPLPTNLSVTERRRGRTVVVEWFAEPQEASTFGSPVLYLLEERHHVGRHFAAARLSNWVPRHRSSRTNVTLKNSVRPGHWYQFRVAAISANGTRGFTQPSDPFTLSVAPKAPGPPLKLSVGSMVRQNRTLRGELTWEAPVSDLPIQRYKVFWSRQLQGAASSLISVLVNHQTVPGNIMKFALKHLEPESLYFLQVQAFAHFGHERLKGEKAAILLNTSDYKNVSEINTGSHDGNGKRSAGQIERLRVQKIYWNHGQLLARLVWTPTPTVKEVSSPRYTVTWWSGQCQGPSVTTPQPHSQLAATTEVSQYDLYDLSFCCKYRVAVRETNPGGGSIHQHEATLIFVTPACSDLQATSPTEDKPDCSQSSSCL</sequence>
<gene>
    <name evidence="4" type="ORF">Cfor_10570</name>
</gene>
<dbReference type="SMART" id="SM00217">
    <property type="entry name" value="WAP"/>
    <property type="match status" value="1"/>
</dbReference>
<name>A0A6L2Q8Y6_COPFO</name>
<dbReference type="PROSITE" id="PS51390">
    <property type="entry name" value="WAP"/>
    <property type="match status" value="1"/>
</dbReference>
<dbReference type="InterPro" id="IPR042447">
    <property type="entry name" value="Anosmin-1"/>
</dbReference>
<dbReference type="InParanoid" id="A0A6L2Q8Y6"/>
<evidence type="ECO:0000259" key="3">
    <source>
        <dbReference type="PROSITE" id="PS51390"/>
    </source>
</evidence>
<dbReference type="InterPro" id="IPR013783">
    <property type="entry name" value="Ig-like_fold"/>
</dbReference>
<dbReference type="Gene3D" id="2.60.40.10">
    <property type="entry name" value="Immunoglobulins"/>
    <property type="match status" value="2"/>
</dbReference>
<dbReference type="CDD" id="cd00199">
    <property type="entry name" value="WAP"/>
    <property type="match status" value="1"/>
</dbReference>
<dbReference type="Gene3D" id="4.10.75.10">
    <property type="entry name" value="Elafin-like"/>
    <property type="match status" value="1"/>
</dbReference>
<dbReference type="SUPFAM" id="SSF57256">
    <property type="entry name" value="Elafin-like"/>
    <property type="match status" value="1"/>
</dbReference>
<feature type="chain" id="PRO_5026815600" description="Anosmin-1" evidence="1">
    <location>
        <begin position="17"/>
        <end position="482"/>
    </location>
</feature>
<evidence type="ECO:0000313" key="5">
    <source>
        <dbReference type="Proteomes" id="UP000502823"/>
    </source>
</evidence>
<protein>
    <recommendedName>
        <fullName evidence="6">Anosmin-1</fullName>
    </recommendedName>
</protein>
<dbReference type="PANTHER" id="PTHR14131">
    <property type="entry name" value="ANOSMIN"/>
    <property type="match status" value="1"/>
</dbReference>
<dbReference type="GO" id="GO:0005576">
    <property type="term" value="C:extracellular region"/>
    <property type="evidence" value="ECO:0007669"/>
    <property type="project" value="InterPro"/>
</dbReference>